<dbReference type="Pfam" id="PF01381">
    <property type="entry name" value="HTH_3"/>
    <property type="match status" value="1"/>
</dbReference>
<evidence type="ECO:0000313" key="2">
    <source>
        <dbReference type="EMBL" id="GAA4648304.1"/>
    </source>
</evidence>
<protein>
    <recommendedName>
        <fullName evidence="1">HTH cro/C1-type domain-containing protein</fullName>
    </recommendedName>
</protein>
<gene>
    <name evidence="2" type="ORF">GCM10023116_05710</name>
</gene>
<dbReference type="SUPFAM" id="SSF47413">
    <property type="entry name" value="lambda repressor-like DNA-binding domains"/>
    <property type="match status" value="1"/>
</dbReference>
<dbReference type="InterPro" id="IPR001387">
    <property type="entry name" value="Cro/C1-type_HTH"/>
</dbReference>
<dbReference type="PROSITE" id="PS50943">
    <property type="entry name" value="HTH_CROC1"/>
    <property type="match status" value="1"/>
</dbReference>
<evidence type="ECO:0000313" key="3">
    <source>
        <dbReference type="Proteomes" id="UP001500604"/>
    </source>
</evidence>
<name>A0ABP8UY98_9GAMM</name>
<dbReference type="EMBL" id="BAABFL010000063">
    <property type="protein sequence ID" value="GAA4648304.1"/>
    <property type="molecule type" value="Genomic_DNA"/>
</dbReference>
<dbReference type="RefSeq" id="WP_345193812.1">
    <property type="nucleotide sequence ID" value="NZ_BAABFL010000063.1"/>
</dbReference>
<organism evidence="2 3">
    <name type="scientific">Kistimonas scapharcae</name>
    <dbReference type="NCBI Taxonomy" id="1036133"/>
    <lineage>
        <taxon>Bacteria</taxon>
        <taxon>Pseudomonadati</taxon>
        <taxon>Pseudomonadota</taxon>
        <taxon>Gammaproteobacteria</taxon>
        <taxon>Oceanospirillales</taxon>
        <taxon>Endozoicomonadaceae</taxon>
        <taxon>Kistimonas</taxon>
    </lineage>
</organism>
<dbReference type="SMART" id="SM00530">
    <property type="entry name" value="HTH_XRE"/>
    <property type="match status" value="1"/>
</dbReference>
<feature type="domain" description="HTH cro/C1-type" evidence="1">
    <location>
        <begin position="36"/>
        <end position="92"/>
    </location>
</feature>
<proteinExistence type="predicted"/>
<dbReference type="InterPro" id="IPR010982">
    <property type="entry name" value="Lambda_DNA-bd_dom_sf"/>
</dbReference>
<accession>A0ABP8UY98</accession>
<evidence type="ECO:0000259" key="1">
    <source>
        <dbReference type="PROSITE" id="PS50943"/>
    </source>
</evidence>
<sequence length="96" mass="10822">MAKLSYKQYRKNALANEDVQKALAEREEFFGLRRELIRMRQEAGMTQEEVAKAIGTQKTSICRLESANSKTLPSLGMLKKYAKATGHKLNISFSPA</sequence>
<keyword evidence="3" id="KW-1185">Reference proteome</keyword>
<dbReference type="Proteomes" id="UP001500604">
    <property type="component" value="Unassembled WGS sequence"/>
</dbReference>
<reference evidence="3" key="1">
    <citation type="journal article" date="2019" name="Int. J. Syst. Evol. Microbiol.">
        <title>The Global Catalogue of Microorganisms (GCM) 10K type strain sequencing project: providing services to taxonomists for standard genome sequencing and annotation.</title>
        <authorList>
            <consortium name="The Broad Institute Genomics Platform"/>
            <consortium name="The Broad Institute Genome Sequencing Center for Infectious Disease"/>
            <person name="Wu L."/>
            <person name="Ma J."/>
        </authorList>
    </citation>
    <scope>NUCLEOTIDE SEQUENCE [LARGE SCALE GENOMIC DNA]</scope>
    <source>
        <strain evidence="3">JCM 17805</strain>
    </source>
</reference>
<dbReference type="CDD" id="cd00093">
    <property type="entry name" value="HTH_XRE"/>
    <property type="match status" value="1"/>
</dbReference>
<dbReference type="Gene3D" id="1.10.260.40">
    <property type="entry name" value="lambda repressor-like DNA-binding domains"/>
    <property type="match status" value="1"/>
</dbReference>
<comment type="caution">
    <text evidence="2">The sequence shown here is derived from an EMBL/GenBank/DDBJ whole genome shotgun (WGS) entry which is preliminary data.</text>
</comment>